<evidence type="ECO:0000313" key="3">
    <source>
        <dbReference type="Proteomes" id="UP000298663"/>
    </source>
</evidence>
<proteinExistence type="predicted"/>
<keyword evidence="3" id="KW-1185">Reference proteome</keyword>
<dbReference type="AlphaFoldDB" id="A0A4U5NJM8"/>
<name>A0A4U5NJM8_STECR</name>
<organism evidence="2 3">
    <name type="scientific">Steinernema carpocapsae</name>
    <name type="common">Entomopathogenic nematode</name>
    <dbReference type="NCBI Taxonomy" id="34508"/>
    <lineage>
        <taxon>Eukaryota</taxon>
        <taxon>Metazoa</taxon>
        <taxon>Ecdysozoa</taxon>
        <taxon>Nematoda</taxon>
        <taxon>Chromadorea</taxon>
        <taxon>Rhabditida</taxon>
        <taxon>Tylenchina</taxon>
        <taxon>Panagrolaimomorpha</taxon>
        <taxon>Strongyloidoidea</taxon>
        <taxon>Steinernematidae</taxon>
        <taxon>Steinernema</taxon>
    </lineage>
</organism>
<feature type="compositionally biased region" description="Polar residues" evidence="1">
    <location>
        <begin position="96"/>
        <end position="107"/>
    </location>
</feature>
<evidence type="ECO:0000313" key="2">
    <source>
        <dbReference type="EMBL" id="TKR83042.1"/>
    </source>
</evidence>
<feature type="region of interest" description="Disordered" evidence="1">
    <location>
        <begin position="73"/>
        <end position="107"/>
    </location>
</feature>
<evidence type="ECO:0000256" key="1">
    <source>
        <dbReference type="SAM" id="MobiDB-lite"/>
    </source>
</evidence>
<sequence length="107" mass="12095">MCVFGPRSKKRVSIHNWWSSTKDRDQRSVLAYTIGGLLLRTAIKEARLDKEHRGGTEILHLRPCGAGRKNVLLQQRNPGGRETDGGPDQHDVHQRGQGQTLLQFEVK</sequence>
<protein>
    <submittedName>
        <fullName evidence="2">Uncharacterized protein</fullName>
    </submittedName>
</protein>
<reference evidence="2 3" key="2">
    <citation type="journal article" date="2019" name="G3 (Bethesda)">
        <title>Hybrid Assembly of the Genome of the Entomopathogenic Nematode Steinernema carpocapsae Identifies the X-Chromosome.</title>
        <authorList>
            <person name="Serra L."/>
            <person name="Macchietto M."/>
            <person name="Macias-Munoz A."/>
            <person name="McGill C.J."/>
            <person name="Rodriguez I.M."/>
            <person name="Rodriguez B."/>
            <person name="Murad R."/>
            <person name="Mortazavi A."/>
        </authorList>
    </citation>
    <scope>NUCLEOTIDE SEQUENCE [LARGE SCALE GENOMIC DNA]</scope>
    <source>
        <strain evidence="2 3">ALL</strain>
    </source>
</reference>
<reference evidence="2 3" key="1">
    <citation type="journal article" date="2015" name="Genome Biol.">
        <title>Comparative genomics of Steinernema reveals deeply conserved gene regulatory networks.</title>
        <authorList>
            <person name="Dillman A.R."/>
            <person name="Macchietto M."/>
            <person name="Porter C.F."/>
            <person name="Rogers A."/>
            <person name="Williams B."/>
            <person name="Antoshechkin I."/>
            <person name="Lee M.M."/>
            <person name="Goodwin Z."/>
            <person name="Lu X."/>
            <person name="Lewis E.E."/>
            <person name="Goodrich-Blair H."/>
            <person name="Stock S.P."/>
            <person name="Adams B.J."/>
            <person name="Sternberg P.W."/>
            <person name="Mortazavi A."/>
        </authorList>
    </citation>
    <scope>NUCLEOTIDE SEQUENCE [LARGE SCALE GENOMIC DNA]</scope>
    <source>
        <strain evidence="2 3">ALL</strain>
    </source>
</reference>
<feature type="compositionally biased region" description="Basic and acidic residues" evidence="1">
    <location>
        <begin position="79"/>
        <end position="94"/>
    </location>
</feature>
<gene>
    <name evidence="2" type="ORF">L596_016695</name>
</gene>
<comment type="caution">
    <text evidence="2">The sequence shown here is derived from an EMBL/GenBank/DDBJ whole genome shotgun (WGS) entry which is preliminary data.</text>
</comment>
<accession>A0A4U5NJM8</accession>
<dbReference type="Proteomes" id="UP000298663">
    <property type="component" value="Unassembled WGS sequence"/>
</dbReference>
<dbReference type="EMBL" id="AZBU02000004">
    <property type="protein sequence ID" value="TKR83042.1"/>
    <property type="molecule type" value="Genomic_DNA"/>
</dbReference>